<reference evidence="1 2" key="1">
    <citation type="submission" date="2018-06" db="EMBL/GenBank/DDBJ databases">
        <title>Marinomonas sp. YLB-05 draft genome sequence.</title>
        <authorList>
            <person name="Yu L."/>
            <person name="Tang X."/>
        </authorList>
    </citation>
    <scope>NUCLEOTIDE SEQUENCE [LARGE SCALE GENOMIC DNA]</scope>
    <source>
        <strain evidence="1 2">YLB-05</strain>
    </source>
</reference>
<evidence type="ECO:0000313" key="1">
    <source>
        <dbReference type="EMBL" id="RDL46077.1"/>
    </source>
</evidence>
<dbReference type="InterPro" id="IPR021246">
    <property type="entry name" value="DUF2797"/>
</dbReference>
<gene>
    <name evidence="1" type="ORF">DN730_03290</name>
</gene>
<comment type="caution">
    <text evidence="1">The sequence shown here is derived from an EMBL/GenBank/DDBJ whole genome shotgun (WGS) entry which is preliminary data.</text>
</comment>
<accession>A0A370UE61</accession>
<dbReference type="OrthoDB" id="9775734at2"/>
<sequence length="278" mass="31538">MMRGNLRKMSVQADTSGKVSYELKLDESLIPLDDALGQKVSLKFSGEIQCIHCGRASKKSFNQGYCYPCFKKLAACDTCIMSPEKCHFHKGTCREPEWAERFCMQSHYVYLANTTALKVGITRGDQLPTRWLDQGATQGRAMFVVANRRMSGLVETLFKNEVADKTNWRNMLKGSDAKLDLAYEQERLIGSLWEGLDALQNEFGLQAVQELDDTNLTHEFSYPVLEYPSKVTSINAEKTPHVEGTLMGIKGQYWILDTGVINIRKYTGYEAEFTLQER</sequence>
<dbReference type="Pfam" id="PF10977">
    <property type="entry name" value="DUF2797"/>
    <property type="match status" value="1"/>
</dbReference>
<dbReference type="AlphaFoldDB" id="A0A370UE61"/>
<proteinExistence type="predicted"/>
<dbReference type="RefSeq" id="WP_115466663.1">
    <property type="nucleotide sequence ID" value="NZ_QKRA01000001.1"/>
</dbReference>
<evidence type="ECO:0000313" key="2">
    <source>
        <dbReference type="Proteomes" id="UP000254326"/>
    </source>
</evidence>
<keyword evidence="2" id="KW-1185">Reference proteome</keyword>
<name>A0A370UE61_9GAMM</name>
<dbReference type="EMBL" id="QKRA01000001">
    <property type="protein sequence ID" value="RDL46077.1"/>
    <property type="molecule type" value="Genomic_DNA"/>
</dbReference>
<dbReference type="Proteomes" id="UP000254326">
    <property type="component" value="Unassembled WGS sequence"/>
</dbReference>
<organism evidence="1 2">
    <name type="scientific">Marinomonas piezotolerans</name>
    <dbReference type="NCBI Taxonomy" id="2213058"/>
    <lineage>
        <taxon>Bacteria</taxon>
        <taxon>Pseudomonadati</taxon>
        <taxon>Pseudomonadota</taxon>
        <taxon>Gammaproteobacteria</taxon>
        <taxon>Oceanospirillales</taxon>
        <taxon>Oceanospirillaceae</taxon>
        <taxon>Marinomonas</taxon>
    </lineage>
</organism>
<protein>
    <submittedName>
        <fullName evidence="1">DUF2797 domain-containing protein</fullName>
    </submittedName>
</protein>